<evidence type="ECO:0000313" key="7">
    <source>
        <dbReference type="EMBL" id="PTX50386.1"/>
    </source>
</evidence>
<evidence type="ECO:0000259" key="6">
    <source>
        <dbReference type="Pfam" id="PF00149"/>
    </source>
</evidence>
<dbReference type="Proteomes" id="UP000244224">
    <property type="component" value="Unassembled WGS sequence"/>
</dbReference>
<evidence type="ECO:0000256" key="3">
    <source>
        <dbReference type="ARBA" id="ARBA00022723"/>
    </source>
</evidence>
<proteinExistence type="predicted"/>
<dbReference type="InterPro" id="IPR043461">
    <property type="entry name" value="LpxH-like"/>
</dbReference>
<keyword evidence="2" id="KW-0997">Cell inner membrane</keyword>
<keyword evidence="5" id="KW-0464">Manganese</keyword>
<dbReference type="Pfam" id="PF00149">
    <property type="entry name" value="Metallophos"/>
    <property type="match status" value="1"/>
</dbReference>
<evidence type="ECO:0000256" key="1">
    <source>
        <dbReference type="ARBA" id="ARBA00022475"/>
    </source>
</evidence>
<dbReference type="CDD" id="cd07398">
    <property type="entry name" value="MPP_YbbF-LpxH"/>
    <property type="match status" value="1"/>
</dbReference>
<name>A0A2T6B2T7_9RHOB</name>
<dbReference type="SUPFAM" id="SSF56300">
    <property type="entry name" value="Metallo-dependent phosphatases"/>
    <property type="match status" value="1"/>
</dbReference>
<dbReference type="GO" id="GO:0008758">
    <property type="term" value="F:UDP-2,3-diacylglucosamine hydrolase activity"/>
    <property type="evidence" value="ECO:0007669"/>
    <property type="project" value="TreeGrafter"/>
</dbReference>
<comment type="caution">
    <text evidence="7">The sequence shown here is derived from an EMBL/GenBank/DDBJ whole genome shotgun (WGS) entry which is preliminary data.</text>
</comment>
<dbReference type="OrthoDB" id="9802481at2"/>
<keyword evidence="3" id="KW-0479">Metal-binding</keyword>
<evidence type="ECO:0000256" key="5">
    <source>
        <dbReference type="ARBA" id="ARBA00023211"/>
    </source>
</evidence>
<dbReference type="PANTHER" id="PTHR34990">
    <property type="entry name" value="UDP-2,3-DIACYLGLUCOSAMINE HYDROLASE-RELATED"/>
    <property type="match status" value="1"/>
</dbReference>
<dbReference type="InterPro" id="IPR029052">
    <property type="entry name" value="Metallo-depent_PP-like"/>
</dbReference>
<feature type="domain" description="Calcineurin-like phosphoesterase" evidence="6">
    <location>
        <begin position="15"/>
        <end position="213"/>
    </location>
</feature>
<dbReference type="GO" id="GO:0009245">
    <property type="term" value="P:lipid A biosynthetic process"/>
    <property type="evidence" value="ECO:0007669"/>
    <property type="project" value="TreeGrafter"/>
</dbReference>
<gene>
    <name evidence="7" type="ORF">C8N34_10529</name>
</gene>
<sequence>MTQPDRRPAAACPYRTLFLSDLHLGALGARPDLVLAFLQAHRAETYVLVGDILDLWHPLLPHWSAADQAVIDHLVARKAEGARILYLRGNHDPFPDRAPQHCRVPAEAQEALIYTTADGRRYLVLHGDACDGRLFRAHIFTRLGSRIDHGLRRFERLLTRRRPDTPPEARSAVDMLLTSVNALLYLGRAHERKVLRLARRKQVDGVICGHFHIAGLHDDFGLTYANCGDWIDSLTALAETADGSLRLLDARKAPALLPGRAAAEPEFAGA</sequence>
<evidence type="ECO:0000313" key="8">
    <source>
        <dbReference type="Proteomes" id="UP000244224"/>
    </source>
</evidence>
<dbReference type="RefSeq" id="WP_108128636.1">
    <property type="nucleotide sequence ID" value="NZ_QBKP01000005.1"/>
</dbReference>
<evidence type="ECO:0000256" key="4">
    <source>
        <dbReference type="ARBA" id="ARBA00023136"/>
    </source>
</evidence>
<organism evidence="7 8">
    <name type="scientific">Gemmobacter caeni</name>
    <dbReference type="NCBI Taxonomy" id="589035"/>
    <lineage>
        <taxon>Bacteria</taxon>
        <taxon>Pseudomonadati</taxon>
        <taxon>Pseudomonadota</taxon>
        <taxon>Alphaproteobacteria</taxon>
        <taxon>Rhodobacterales</taxon>
        <taxon>Paracoccaceae</taxon>
        <taxon>Gemmobacter</taxon>
    </lineage>
</organism>
<dbReference type="Gene3D" id="3.60.21.10">
    <property type="match status" value="1"/>
</dbReference>
<protein>
    <submittedName>
        <fullName evidence="7">UDP-2,3-diacylglucosamine pyrophosphatase LpxH</fullName>
    </submittedName>
</protein>
<dbReference type="GO" id="GO:0016020">
    <property type="term" value="C:membrane"/>
    <property type="evidence" value="ECO:0007669"/>
    <property type="project" value="GOC"/>
</dbReference>
<dbReference type="InterPro" id="IPR004843">
    <property type="entry name" value="Calcineurin-like_PHP"/>
</dbReference>
<dbReference type="PANTHER" id="PTHR34990:SF2">
    <property type="entry name" value="BLL8164 PROTEIN"/>
    <property type="match status" value="1"/>
</dbReference>
<dbReference type="AlphaFoldDB" id="A0A2T6B2T7"/>
<keyword evidence="8" id="KW-1185">Reference proteome</keyword>
<dbReference type="EMBL" id="QBKP01000005">
    <property type="protein sequence ID" value="PTX50386.1"/>
    <property type="molecule type" value="Genomic_DNA"/>
</dbReference>
<keyword evidence="1" id="KW-1003">Cell membrane</keyword>
<reference evidence="7 8" key="1">
    <citation type="submission" date="2018-04" db="EMBL/GenBank/DDBJ databases">
        <title>Genomic Encyclopedia of Archaeal and Bacterial Type Strains, Phase II (KMG-II): from individual species to whole genera.</title>
        <authorList>
            <person name="Goeker M."/>
        </authorList>
    </citation>
    <scope>NUCLEOTIDE SEQUENCE [LARGE SCALE GENOMIC DNA]</scope>
    <source>
        <strain evidence="7 8">DSM 21823</strain>
    </source>
</reference>
<keyword evidence="4" id="KW-0472">Membrane</keyword>
<evidence type="ECO:0000256" key="2">
    <source>
        <dbReference type="ARBA" id="ARBA00022519"/>
    </source>
</evidence>
<dbReference type="GO" id="GO:0046872">
    <property type="term" value="F:metal ion binding"/>
    <property type="evidence" value="ECO:0007669"/>
    <property type="project" value="UniProtKB-KW"/>
</dbReference>
<accession>A0A2T6B2T7</accession>